<accession>A0AAU6W492</accession>
<protein>
    <submittedName>
        <fullName evidence="1">Uncharacterized protein</fullName>
    </submittedName>
</protein>
<gene>
    <name evidence="1" type="ORF">Cygsa01_00005</name>
</gene>
<organism evidence="1">
    <name type="scientific">Pseudomonas phage Cygsa01</name>
    <dbReference type="NCBI Taxonomy" id="3138529"/>
    <lineage>
        <taxon>Viruses</taxon>
    </lineage>
</organism>
<name>A0AAU6W492_9VIRU</name>
<dbReference type="EMBL" id="PP179332">
    <property type="protein sequence ID" value="XAI71052.1"/>
    <property type="molecule type" value="Genomic_DNA"/>
</dbReference>
<evidence type="ECO:0000313" key="1">
    <source>
        <dbReference type="EMBL" id="XAI71052.1"/>
    </source>
</evidence>
<proteinExistence type="predicted"/>
<sequence>MIEEPMDEYHLQRLAEMVKYGEGAMEIKDLASVTPPGGQPPYTPYGCVIAEDGTTYALRHYALHGAVIAMLYPDLAEAHGVPLPEFPLDGIPKLAYQGFGLIVDRSLPIIQVTGGMMGKPAVRWEQKPSAVQIESFRIFCLANDLGMHDKLRSDHGKTDEEGEISIRKLLTVLAEYETVDHEKLAKETTLVIPS</sequence>
<reference evidence="1" key="1">
    <citation type="journal article" date="2024" name="J. Gen. Virol.">
        <title>Novel phages of Pseudomonas syringae unveil numerous potential auxiliary metabolic genes.</title>
        <authorList>
            <person name="Feltin C."/>
            <person name="Garneau J.R."/>
            <person name="Morris C.E."/>
            <person name="Berard A."/>
            <person name="Torres-Barcelo C."/>
        </authorList>
    </citation>
    <scope>NUCLEOTIDE SEQUENCE</scope>
</reference>